<dbReference type="STRING" id="5599.A0A177D4U5"/>
<reference evidence="13" key="2">
    <citation type="journal article" date="2019" name="bioRxiv">
        <title>Genomics, evolutionary history and diagnostics of the Alternaria alternata species group including apple and Asian pear pathotypes.</title>
        <authorList>
            <person name="Armitage A.D."/>
            <person name="Cockerton H.M."/>
            <person name="Sreenivasaprasad S."/>
            <person name="Woodhall J.W."/>
            <person name="Lane C.R."/>
            <person name="Harrison R.J."/>
            <person name="Clarkson J.P."/>
        </authorList>
    </citation>
    <scope>NUCLEOTIDE SEQUENCE [LARGE SCALE GENOMIC DNA]</scope>
    <source>
        <strain evidence="13">FERA 1177</strain>
    </source>
</reference>
<dbReference type="InterPro" id="IPR023296">
    <property type="entry name" value="Glyco_hydro_beta-prop_sf"/>
</dbReference>
<dbReference type="EMBL" id="PDXD01000032">
    <property type="protein sequence ID" value="RYN71389.1"/>
    <property type="molecule type" value="Genomic_DNA"/>
</dbReference>
<comment type="similarity">
    <text evidence="2">Belongs to the glycosyl hydrolase 43 family.</text>
</comment>
<keyword evidence="3" id="KW-0378">Hydrolase</keyword>
<evidence type="ECO:0000256" key="1">
    <source>
        <dbReference type="ARBA" id="ARBA00004834"/>
    </source>
</evidence>
<feature type="signal peptide" evidence="8">
    <location>
        <begin position="1"/>
        <end position="19"/>
    </location>
</feature>
<evidence type="ECO:0000313" key="10">
    <source>
        <dbReference type="EMBL" id="OAG14257.1"/>
    </source>
</evidence>
<sequence>MRSYRLPLCVWSLWSTVSAQTESSGAQVQAALESLTITNVDDVRGNLHLPSASENYNVTWMSNNPSVISADGIVQRQGADTVVNLTAIIDQEGTTSNRTFSANVRQAVELEPFEGYAFAYFTNNTLAGEKIYLAASEGNNALDWRELNNGQPILASSEGTKGLRDPFVIRSPEGDRFYLLATDLSIGSGTSWGDAVRIGSLYLEIWESSDLKTWSQQRHVKVSPSTAGNTWAPEAYYDTDIGSYVVFWASSLYEESDTNRTGATYHRMLYVTTRDFVTFSEPEIWQDAKMSRIDTTVIQEGATFYRFTKDEGGTGTNCTDIIQERSDSLLAPVESWSQVAACIGRNAGTSNVEGPTVFKANPGDVHGEKYYLFVDEYTGRGYIPLETDDISKPNWKVSSSYKLPTSPRHGTVVPVTARELSGLTAQESAGLTARELAGLTAKTGSPVLPGLYADPNIAVFGENYYIYATTDGFPGWGGNVFYVWKSPDLVSWTRSAEPFLTLNGTNGNVPWATGNAWAPTIIERDGKYYFYFSGNNPEYDRKTIGVAVADSPEGPFTAQPKAMILNIGDSSNGNITTGQAIDPDVFQDPTTGKYYIFWGNGGSDITPALYAELTDDMLSLKNGTTRVITGLPEFREGIFMNYRKGLFHLTYSIDDTGSENYRVGYATSTSVHGPWTYHGIILQKNPSLGILATGHSSIINVPNTDDWYMAYHRFAIPNGNGTNRETTIDRVYFDDQGLIKPVVPTLESVPPETIPA</sequence>
<dbReference type="Proteomes" id="UP000291422">
    <property type="component" value="Unassembled WGS sequence"/>
</dbReference>
<accession>A0A177D4U5</accession>
<feature type="site" description="Important for catalytic activity, responsible for pKa modulation of the active site Glu and correct orientation of both the proton donor and substrate" evidence="7">
    <location>
        <position position="582"/>
    </location>
</feature>
<evidence type="ECO:0000256" key="4">
    <source>
        <dbReference type="ARBA" id="ARBA00023295"/>
    </source>
</evidence>
<organism evidence="10 12">
    <name type="scientific">Alternaria alternata</name>
    <name type="common">Alternaria rot fungus</name>
    <name type="synonym">Torula alternata</name>
    <dbReference type="NCBI Taxonomy" id="5599"/>
    <lineage>
        <taxon>Eukaryota</taxon>
        <taxon>Fungi</taxon>
        <taxon>Dikarya</taxon>
        <taxon>Ascomycota</taxon>
        <taxon>Pezizomycotina</taxon>
        <taxon>Dothideomycetes</taxon>
        <taxon>Pleosporomycetidae</taxon>
        <taxon>Pleosporales</taxon>
        <taxon>Pleosporineae</taxon>
        <taxon>Pleosporaceae</taxon>
        <taxon>Alternaria</taxon>
        <taxon>Alternaria sect. Alternaria</taxon>
        <taxon>Alternaria alternata complex</taxon>
    </lineage>
</organism>
<dbReference type="Proteomes" id="UP000077248">
    <property type="component" value="Unassembled WGS sequence"/>
</dbReference>
<evidence type="ECO:0000256" key="3">
    <source>
        <dbReference type="ARBA" id="ARBA00022801"/>
    </source>
</evidence>
<keyword evidence="12" id="KW-1185">Reference proteome</keyword>
<evidence type="ECO:0000256" key="7">
    <source>
        <dbReference type="PIRSR" id="PIRSR606710-2"/>
    </source>
</evidence>
<dbReference type="Pfam" id="PF04616">
    <property type="entry name" value="Glyco_hydro_43"/>
    <property type="match status" value="1"/>
</dbReference>
<dbReference type="SUPFAM" id="SSF75005">
    <property type="entry name" value="Arabinanase/levansucrase/invertase"/>
    <property type="match status" value="2"/>
</dbReference>
<evidence type="ECO:0000256" key="8">
    <source>
        <dbReference type="SAM" id="SignalP"/>
    </source>
</evidence>
<dbReference type="GO" id="GO:0005975">
    <property type="term" value="P:carbohydrate metabolic process"/>
    <property type="evidence" value="ECO:0007669"/>
    <property type="project" value="InterPro"/>
</dbReference>
<feature type="chain" id="PRO_5040669867" description="Endo-1,5-alpha-L-arabinanase A" evidence="8">
    <location>
        <begin position="20"/>
        <end position="756"/>
    </location>
</feature>
<dbReference type="VEuPathDB" id="FungiDB:CC77DRAFT_1025898"/>
<dbReference type="PANTHER" id="PTHR43301">
    <property type="entry name" value="ARABINAN ENDO-1,5-ALPHA-L-ARABINOSIDASE"/>
    <property type="match status" value="1"/>
</dbReference>
<feature type="domain" description="Atrophied bacterial Ig" evidence="9">
    <location>
        <begin position="28"/>
        <end position="106"/>
    </location>
</feature>
<keyword evidence="4" id="KW-0326">Glycosidase</keyword>
<evidence type="ECO:0000313" key="13">
    <source>
        <dbReference type="Proteomes" id="UP000291422"/>
    </source>
</evidence>
<dbReference type="Pfam" id="PF20578">
    <property type="entry name" value="aBig_2"/>
    <property type="match status" value="1"/>
</dbReference>
<dbReference type="EMBL" id="KV441501">
    <property type="protein sequence ID" value="OAG14257.1"/>
    <property type="molecule type" value="Genomic_DNA"/>
</dbReference>
<dbReference type="InterPro" id="IPR046780">
    <property type="entry name" value="aBig_2"/>
</dbReference>
<evidence type="ECO:0000256" key="6">
    <source>
        <dbReference type="PIRSR" id="PIRSR606710-1"/>
    </source>
</evidence>
<reference evidence="11" key="3">
    <citation type="journal article" date="2019" name="J. ISSAAS">
        <title>Genomics, evolutionary history and diagnostics of the Alternaria alternata species group including apple and Asian pear pathotypes.</title>
        <authorList>
            <person name="Armitage A.D."/>
            <person name="Cockerton H.M."/>
            <person name="Sreenivasaprasad S."/>
            <person name="Woodhall J."/>
            <person name="Lane C."/>
            <person name="Harrison R.J."/>
            <person name="Clarkson J.P."/>
        </authorList>
    </citation>
    <scope>NUCLEOTIDE SEQUENCE</scope>
    <source>
        <strain evidence="11">FERA 1177</strain>
    </source>
</reference>
<dbReference type="InterPro" id="IPR050727">
    <property type="entry name" value="GH43_arabinanases"/>
</dbReference>
<protein>
    <recommendedName>
        <fullName evidence="5">Endo-1,5-alpha-L-arabinanase A</fullName>
    </recommendedName>
</protein>
<comment type="pathway">
    <text evidence="1">Glycan metabolism; L-arabinan degradation.</text>
</comment>
<dbReference type="KEGG" id="aalt:CC77DRAFT_1025898"/>
<dbReference type="PANTHER" id="PTHR43301:SF3">
    <property type="entry name" value="ARABINAN ENDO-1,5-ALPHA-L-ARABINOSIDASE A-RELATED"/>
    <property type="match status" value="1"/>
</dbReference>
<dbReference type="GeneID" id="29111753"/>
<dbReference type="CDD" id="cd18828">
    <property type="entry name" value="GH43_BT3675-like"/>
    <property type="match status" value="1"/>
</dbReference>
<evidence type="ECO:0000256" key="2">
    <source>
        <dbReference type="ARBA" id="ARBA00009865"/>
    </source>
</evidence>
<dbReference type="InterPro" id="IPR006710">
    <property type="entry name" value="Glyco_hydro_43"/>
</dbReference>
<dbReference type="Gene3D" id="2.115.10.20">
    <property type="entry name" value="Glycosyl hydrolase domain, family 43"/>
    <property type="match status" value="2"/>
</dbReference>
<proteinExistence type="inferred from homology"/>
<dbReference type="AlphaFoldDB" id="A0A177D4U5"/>
<dbReference type="OMA" id="MWSEDDT"/>
<dbReference type="CDD" id="cd08983">
    <property type="entry name" value="GH43_Bt3655-like"/>
    <property type="match status" value="1"/>
</dbReference>
<evidence type="ECO:0000313" key="12">
    <source>
        <dbReference type="Proteomes" id="UP000077248"/>
    </source>
</evidence>
<keyword evidence="8" id="KW-0732">Signal</keyword>
<gene>
    <name evidence="11" type="ORF">AA0117_g9460</name>
    <name evidence="10" type="ORF">CC77DRAFT_1025898</name>
</gene>
<evidence type="ECO:0000313" key="11">
    <source>
        <dbReference type="EMBL" id="RYN71389.1"/>
    </source>
</evidence>
<dbReference type="RefSeq" id="XP_018379678.1">
    <property type="nucleotide sequence ID" value="XM_018526159.1"/>
</dbReference>
<dbReference type="GO" id="GO:0004553">
    <property type="term" value="F:hydrolase activity, hydrolyzing O-glycosyl compounds"/>
    <property type="evidence" value="ECO:0007669"/>
    <property type="project" value="InterPro"/>
</dbReference>
<name>A0A177D4U5_ALTAL</name>
<reference evidence="10 12" key="1">
    <citation type="submission" date="2016-05" db="EMBL/GenBank/DDBJ databases">
        <title>Comparative analysis of secretome profiles of manganese(II)-oxidizing ascomycete fungi.</title>
        <authorList>
            <consortium name="DOE Joint Genome Institute"/>
            <person name="Zeiner C.A."/>
            <person name="Purvine S.O."/>
            <person name="Zink E.M."/>
            <person name="Wu S."/>
            <person name="Pasa-Tolic L."/>
            <person name="Chaput D.L."/>
            <person name="Haridas S."/>
            <person name="Grigoriev I.V."/>
            <person name="Santelli C.M."/>
            <person name="Hansel C.M."/>
        </authorList>
    </citation>
    <scope>NUCLEOTIDE SEQUENCE [LARGE SCALE GENOMIC DNA]</scope>
    <source>
        <strain evidence="10 12">SRC1lrK2f</strain>
    </source>
</reference>
<feature type="active site" description="Proton acceptor" evidence="6">
    <location>
        <position position="454"/>
    </location>
</feature>
<feature type="active site" description="Proton donor" evidence="6">
    <location>
        <position position="636"/>
    </location>
</feature>
<evidence type="ECO:0000256" key="5">
    <source>
        <dbReference type="ARBA" id="ARBA00042202"/>
    </source>
</evidence>
<evidence type="ECO:0000259" key="9">
    <source>
        <dbReference type="Pfam" id="PF20578"/>
    </source>
</evidence>